<dbReference type="Proteomes" id="UP000576645">
    <property type="component" value="Unassembled WGS sequence"/>
</dbReference>
<protein>
    <recommendedName>
        <fullName evidence="3">Tetratricopeptide repeat protein</fullName>
    </recommendedName>
</protein>
<comment type="caution">
    <text evidence="1">The sequence shown here is derived from an EMBL/GenBank/DDBJ whole genome shotgun (WGS) entry which is preliminary data.</text>
</comment>
<proteinExistence type="predicted"/>
<dbReference type="EMBL" id="VTXP01000005">
    <property type="protein sequence ID" value="NOJ23552.1"/>
    <property type="molecule type" value="Genomic_DNA"/>
</dbReference>
<dbReference type="SUPFAM" id="SSF48452">
    <property type="entry name" value="TPR-like"/>
    <property type="match status" value="1"/>
</dbReference>
<organism evidence="1 2">
    <name type="scientific">Vibrio coralliilyticus</name>
    <dbReference type="NCBI Taxonomy" id="190893"/>
    <lineage>
        <taxon>Bacteria</taxon>
        <taxon>Pseudomonadati</taxon>
        <taxon>Pseudomonadota</taxon>
        <taxon>Gammaproteobacteria</taxon>
        <taxon>Vibrionales</taxon>
        <taxon>Vibrionaceae</taxon>
        <taxon>Vibrio</taxon>
    </lineage>
</organism>
<dbReference type="InterPro" id="IPR011990">
    <property type="entry name" value="TPR-like_helical_dom_sf"/>
</dbReference>
<accession>A0AAP6ZRE9</accession>
<dbReference type="AlphaFoldDB" id="A0AAP6ZRE9"/>
<evidence type="ECO:0000313" key="2">
    <source>
        <dbReference type="Proteomes" id="UP000576645"/>
    </source>
</evidence>
<evidence type="ECO:0000313" key="1">
    <source>
        <dbReference type="EMBL" id="NOJ23552.1"/>
    </source>
</evidence>
<evidence type="ECO:0008006" key="3">
    <source>
        <dbReference type="Google" id="ProtNLM"/>
    </source>
</evidence>
<dbReference type="Gene3D" id="1.25.40.10">
    <property type="entry name" value="Tetratricopeptide repeat domain"/>
    <property type="match status" value="1"/>
</dbReference>
<name>A0AAP6ZRE9_9VIBR</name>
<reference evidence="1 2" key="1">
    <citation type="submission" date="2019-09" db="EMBL/GenBank/DDBJ databases">
        <title>Draft genome sequencing and comparative genomics of hatchery-associated Vibrios.</title>
        <authorList>
            <person name="Kehlet-Delgado H."/>
            <person name="Mueller R.S."/>
        </authorList>
    </citation>
    <scope>NUCLEOTIDE SEQUENCE [LARGE SCALE GENOMIC DNA]</scope>
    <source>
        <strain evidence="1 2">09-121-3</strain>
    </source>
</reference>
<dbReference type="RefSeq" id="WP_021458573.1">
    <property type="nucleotide sequence ID" value="NZ_VTXP01000005.1"/>
</dbReference>
<sequence length="180" mass="20628">MTIENLNDEETLALLSYYVKTKDLAKALELCQERPYELISISFIHAAILCQIGLYERAIVLYCKVLEVEPNNDLCKFQLGVAQFFSNQNHEAFETWHGLDDFVDFVEAFRSLSEQNLSDAEHRLEAFIAKNKKYPELNDDAENLLVQIRINIGEESTESEVANNSVVSNEVESLLSIYKQ</sequence>
<gene>
    <name evidence="1" type="ORF">F0238_12520</name>
</gene>